<evidence type="ECO:0000313" key="1">
    <source>
        <dbReference type="EMBL" id="KAL0925720.1"/>
    </source>
</evidence>
<reference evidence="1 2" key="1">
    <citation type="journal article" date="2024" name="Plant Biotechnol. J.">
        <title>Dendrobium thyrsiflorum genome and its molecular insights into genes involved in important horticultural traits.</title>
        <authorList>
            <person name="Chen B."/>
            <person name="Wang J.Y."/>
            <person name="Zheng P.J."/>
            <person name="Li K.L."/>
            <person name="Liang Y.M."/>
            <person name="Chen X.F."/>
            <person name="Zhang C."/>
            <person name="Zhao X."/>
            <person name="He X."/>
            <person name="Zhang G.Q."/>
            <person name="Liu Z.J."/>
            <person name="Xu Q."/>
        </authorList>
    </citation>
    <scope>NUCLEOTIDE SEQUENCE [LARGE SCALE GENOMIC DNA]</scope>
    <source>
        <strain evidence="1">GZMU011</strain>
    </source>
</reference>
<dbReference type="AlphaFoldDB" id="A0ABD0VKZ9"/>
<dbReference type="Proteomes" id="UP001552299">
    <property type="component" value="Unassembled WGS sequence"/>
</dbReference>
<organism evidence="1 2">
    <name type="scientific">Dendrobium thyrsiflorum</name>
    <name type="common">Pinecone-like raceme dendrobium</name>
    <name type="synonym">Orchid</name>
    <dbReference type="NCBI Taxonomy" id="117978"/>
    <lineage>
        <taxon>Eukaryota</taxon>
        <taxon>Viridiplantae</taxon>
        <taxon>Streptophyta</taxon>
        <taxon>Embryophyta</taxon>
        <taxon>Tracheophyta</taxon>
        <taxon>Spermatophyta</taxon>
        <taxon>Magnoliopsida</taxon>
        <taxon>Liliopsida</taxon>
        <taxon>Asparagales</taxon>
        <taxon>Orchidaceae</taxon>
        <taxon>Epidendroideae</taxon>
        <taxon>Malaxideae</taxon>
        <taxon>Dendrobiinae</taxon>
        <taxon>Dendrobium</taxon>
    </lineage>
</organism>
<gene>
    <name evidence="1" type="ORF">M5K25_004087</name>
</gene>
<name>A0ABD0VKZ9_DENTH</name>
<sequence length="169" mass="17780">MGKDGRVGIKLRINYPNYCLVELIIPQKPLTNALRFLDDDPSSASAALAFSFHSSAFFLISLALSPSPITTSKPRLSSTVSTIPSSPASALTPIPHTASANLAFSSTPHASRSTPLPCDLTPSLVSTTPPPFPFLLSKSFAPQSLLVCYPSSTPTNKAVRSPSAPYPAP</sequence>
<comment type="caution">
    <text evidence="1">The sequence shown here is derived from an EMBL/GenBank/DDBJ whole genome shotgun (WGS) entry which is preliminary data.</text>
</comment>
<keyword evidence="2" id="KW-1185">Reference proteome</keyword>
<accession>A0ABD0VKZ9</accession>
<proteinExistence type="predicted"/>
<protein>
    <submittedName>
        <fullName evidence="1">Uncharacterized protein</fullName>
    </submittedName>
</protein>
<dbReference type="EMBL" id="JANQDX010000004">
    <property type="protein sequence ID" value="KAL0925720.1"/>
    <property type="molecule type" value="Genomic_DNA"/>
</dbReference>
<evidence type="ECO:0000313" key="2">
    <source>
        <dbReference type="Proteomes" id="UP001552299"/>
    </source>
</evidence>